<keyword evidence="6" id="KW-0479">Metal-binding</keyword>
<dbReference type="InterPro" id="IPR013264">
    <property type="entry name" value="DNAG_N"/>
</dbReference>
<dbReference type="InterPro" id="IPR034151">
    <property type="entry name" value="TOPRIM_DnaG_bac"/>
</dbReference>
<dbReference type="PANTHER" id="PTHR30313:SF2">
    <property type="entry name" value="DNA PRIMASE"/>
    <property type="match status" value="1"/>
</dbReference>
<dbReference type="OrthoDB" id="2048844at2"/>
<sequence>MVMQKTMNEYYCYLSKAITLHEACKVLGIELIPSGDDYICRCFFHDDEHPSMHLYTESNSYYCFQCGENGNLFSFIKGKLGCSFLESVQWIEKHYPEVLSEKPTIGEQNIDGYEIARNFYCVMSEEEQGLSVFVKDRKFTRKLLNDAEIYYAKGRKLQHLLNKKDQFIEQTNKLEEKQLLNRVPNQMHHINVERYEDYFKADRIMITLRNDRNEIIGFAGRSIVEQDKPKYLFTKRLDKKHLLYRLNHVKRKYSKDRKLQALYIVEGIFDALRLEKNNQAAVAVLGSHLTQTQTSLIEEYVKSLDCAVTLCVFMDSDEAGLKGNYETIRNLWKRSALRKCNINVNVITSGEKDPDEYYSKRRKEENEGIATYSVFEYLFRYHLRNEETTLAEVDIQEEYSSKTIEEKINILHKIESFLLDDEWREIIGRYHSLYAEGKQDVNVPEDFSFGLIKGYVQGENAEKYCGEEKRDYLYHMCNALQIARISYEREDIRLDEWTWDRIEICADAFFVHFYEDLLANELSPRTIQIPMIEAMTPKKLDVQRRKLIYCHEELVLQQYVLNELLSRGCYSQYEEFIPAIRYQSGRGTYMTESNG</sequence>
<dbReference type="SUPFAM" id="SSF57783">
    <property type="entry name" value="Zinc beta-ribbon"/>
    <property type="match status" value="1"/>
</dbReference>
<dbReference type="SUPFAM" id="SSF56731">
    <property type="entry name" value="DNA primase core"/>
    <property type="match status" value="1"/>
</dbReference>
<evidence type="ECO:0000256" key="7">
    <source>
        <dbReference type="ARBA" id="ARBA00022771"/>
    </source>
</evidence>
<keyword evidence="9" id="KW-0804">Transcription</keyword>
<evidence type="ECO:0000313" key="12">
    <source>
        <dbReference type="Proteomes" id="UP000474104"/>
    </source>
</evidence>
<dbReference type="AlphaFoldDB" id="A0A9X5CCU3"/>
<dbReference type="GO" id="GO:0008270">
    <property type="term" value="F:zinc ion binding"/>
    <property type="evidence" value="ECO:0007669"/>
    <property type="project" value="UniProtKB-KW"/>
</dbReference>
<evidence type="ECO:0000259" key="10">
    <source>
        <dbReference type="PROSITE" id="PS50880"/>
    </source>
</evidence>
<evidence type="ECO:0000256" key="2">
    <source>
        <dbReference type="ARBA" id="ARBA00022515"/>
    </source>
</evidence>
<dbReference type="GO" id="GO:0003677">
    <property type="term" value="F:DNA binding"/>
    <property type="evidence" value="ECO:0007669"/>
    <property type="project" value="InterPro"/>
</dbReference>
<keyword evidence="8" id="KW-0862">Zinc</keyword>
<dbReference type="GO" id="GO:0003899">
    <property type="term" value="F:DNA-directed RNA polymerase activity"/>
    <property type="evidence" value="ECO:0007669"/>
    <property type="project" value="InterPro"/>
</dbReference>
<dbReference type="GO" id="GO:0006269">
    <property type="term" value="P:DNA replication, synthesis of primer"/>
    <property type="evidence" value="ECO:0007669"/>
    <property type="project" value="UniProtKB-KW"/>
</dbReference>
<keyword evidence="5" id="KW-0235">DNA replication</keyword>
<dbReference type="InterPro" id="IPR036977">
    <property type="entry name" value="DNA_primase_Znf_CHC2"/>
</dbReference>
<accession>A0A9X5CCU3</accession>
<feature type="domain" description="Toprim" evidence="10">
    <location>
        <begin position="260"/>
        <end position="352"/>
    </location>
</feature>
<dbReference type="InterPro" id="IPR006171">
    <property type="entry name" value="TOPRIM_dom"/>
</dbReference>
<dbReference type="EMBL" id="VIRB01000164">
    <property type="protein sequence ID" value="NDO72349.1"/>
    <property type="molecule type" value="Genomic_DNA"/>
</dbReference>
<dbReference type="Pfam" id="PF01807">
    <property type="entry name" value="Zn_ribbon_DnaG"/>
    <property type="match status" value="1"/>
</dbReference>
<evidence type="ECO:0000256" key="4">
    <source>
        <dbReference type="ARBA" id="ARBA00022695"/>
    </source>
</evidence>
<dbReference type="InterPro" id="IPR050219">
    <property type="entry name" value="DnaG_primase"/>
</dbReference>
<dbReference type="Pfam" id="PF13155">
    <property type="entry name" value="Toprim_2"/>
    <property type="match status" value="1"/>
</dbReference>
<name>A0A9X5CCU3_9FIRM</name>
<dbReference type="InterPro" id="IPR037068">
    <property type="entry name" value="DNA_primase_core_N_sf"/>
</dbReference>
<dbReference type="GO" id="GO:0000428">
    <property type="term" value="C:DNA-directed RNA polymerase complex"/>
    <property type="evidence" value="ECO:0007669"/>
    <property type="project" value="UniProtKB-KW"/>
</dbReference>
<dbReference type="PANTHER" id="PTHR30313">
    <property type="entry name" value="DNA PRIMASE"/>
    <property type="match status" value="1"/>
</dbReference>
<reference evidence="11 12" key="1">
    <citation type="submission" date="2019-07" db="EMBL/GenBank/DDBJ databases">
        <title>Draft genome sequences of 15 bacterial species constituting the stable defined intestinal microbiota of the GM15 gnotobiotic mouse model.</title>
        <authorList>
            <person name="Elie C."/>
            <person name="Mathieu A."/>
            <person name="Saliou A."/>
            <person name="Darnaud M."/>
            <person name="Leulier F."/>
            <person name="Tamellini A."/>
        </authorList>
    </citation>
    <scope>NUCLEOTIDE SEQUENCE [LARGE SCALE GENOMIC DNA]</scope>
    <source>
        <strain evidence="12">ASF 502</strain>
    </source>
</reference>
<evidence type="ECO:0000256" key="5">
    <source>
        <dbReference type="ARBA" id="ARBA00022705"/>
    </source>
</evidence>
<keyword evidence="1" id="KW-0240">DNA-directed RNA polymerase</keyword>
<keyword evidence="2" id="KW-0639">Primosome</keyword>
<proteinExistence type="predicted"/>
<evidence type="ECO:0000256" key="3">
    <source>
        <dbReference type="ARBA" id="ARBA00022679"/>
    </source>
</evidence>
<evidence type="ECO:0000256" key="9">
    <source>
        <dbReference type="ARBA" id="ARBA00023163"/>
    </source>
</evidence>
<dbReference type="Gene3D" id="3.90.980.10">
    <property type="entry name" value="DNA primase, catalytic core, N-terminal domain"/>
    <property type="match status" value="1"/>
</dbReference>
<dbReference type="GO" id="GO:1990077">
    <property type="term" value="C:primosome complex"/>
    <property type="evidence" value="ECO:0007669"/>
    <property type="project" value="UniProtKB-KW"/>
</dbReference>
<evidence type="ECO:0000256" key="8">
    <source>
        <dbReference type="ARBA" id="ARBA00022833"/>
    </source>
</evidence>
<dbReference type="CDD" id="cd03364">
    <property type="entry name" value="TOPRIM_DnaG_primases"/>
    <property type="match status" value="1"/>
</dbReference>
<keyword evidence="7" id="KW-0863">Zinc-finger</keyword>
<keyword evidence="4" id="KW-0548">Nucleotidyltransferase</keyword>
<dbReference type="PROSITE" id="PS50880">
    <property type="entry name" value="TOPRIM"/>
    <property type="match status" value="1"/>
</dbReference>
<keyword evidence="3" id="KW-0808">Transferase</keyword>
<protein>
    <submittedName>
        <fullName evidence="11">Toprim domain-containing protein</fullName>
    </submittedName>
</protein>
<dbReference type="Gene3D" id="3.90.580.10">
    <property type="entry name" value="Zinc finger, CHC2-type domain"/>
    <property type="match status" value="1"/>
</dbReference>
<organism evidence="11 12">
    <name type="scientific">Schaedlerella arabinosiphila</name>
    <dbReference type="NCBI Taxonomy" id="2044587"/>
    <lineage>
        <taxon>Bacteria</taxon>
        <taxon>Bacillati</taxon>
        <taxon>Bacillota</taxon>
        <taxon>Clostridia</taxon>
        <taxon>Lachnospirales</taxon>
        <taxon>Lachnospiraceae</taxon>
        <taxon>Schaedlerella</taxon>
    </lineage>
</organism>
<dbReference type="GO" id="GO:0005737">
    <property type="term" value="C:cytoplasm"/>
    <property type="evidence" value="ECO:0007669"/>
    <property type="project" value="TreeGrafter"/>
</dbReference>
<dbReference type="Proteomes" id="UP000474104">
    <property type="component" value="Unassembled WGS sequence"/>
</dbReference>
<dbReference type="Pfam" id="PF08275">
    <property type="entry name" value="DNAG_N"/>
    <property type="match status" value="1"/>
</dbReference>
<evidence type="ECO:0000256" key="6">
    <source>
        <dbReference type="ARBA" id="ARBA00022723"/>
    </source>
</evidence>
<comment type="caution">
    <text evidence="11">The sequence shown here is derived from an EMBL/GenBank/DDBJ whole genome shotgun (WGS) entry which is preliminary data.</text>
</comment>
<gene>
    <name evidence="11" type="ORF">FMM80_28490</name>
</gene>
<dbReference type="Gene3D" id="3.40.1360.10">
    <property type="match status" value="1"/>
</dbReference>
<dbReference type="SMART" id="SM00400">
    <property type="entry name" value="ZnF_CHCC"/>
    <property type="match status" value="1"/>
</dbReference>
<evidence type="ECO:0000313" key="11">
    <source>
        <dbReference type="EMBL" id="NDO72349.1"/>
    </source>
</evidence>
<evidence type="ECO:0000256" key="1">
    <source>
        <dbReference type="ARBA" id="ARBA00022478"/>
    </source>
</evidence>
<dbReference type="InterPro" id="IPR002694">
    <property type="entry name" value="Znf_CHC2"/>
</dbReference>